<dbReference type="CDD" id="cd09874">
    <property type="entry name" value="PIN_MT3492-like"/>
    <property type="match status" value="1"/>
</dbReference>
<dbReference type="HAMAP" id="MF_00265">
    <property type="entry name" value="VapC_Nob1"/>
    <property type="match status" value="1"/>
</dbReference>
<proteinExistence type="inferred from homology"/>
<feature type="domain" description="PIN" evidence="7">
    <location>
        <begin position="3"/>
        <end position="119"/>
    </location>
</feature>
<dbReference type="Pfam" id="PF01850">
    <property type="entry name" value="PIN"/>
    <property type="match status" value="1"/>
</dbReference>
<accession>A0ABX8D4W9</accession>
<dbReference type="Gene3D" id="3.40.50.1010">
    <property type="entry name" value="5'-nuclease"/>
    <property type="match status" value="1"/>
</dbReference>
<evidence type="ECO:0000259" key="7">
    <source>
        <dbReference type="Pfam" id="PF01850"/>
    </source>
</evidence>
<dbReference type="EC" id="3.1.-.-" evidence="6"/>
<evidence type="ECO:0000256" key="5">
    <source>
        <dbReference type="ARBA" id="ARBA00022842"/>
    </source>
</evidence>
<keyword evidence="3 6" id="KW-0479">Metal-binding</keyword>
<feature type="binding site" evidence="6">
    <location>
        <position position="6"/>
    </location>
    <ligand>
        <name>Mg(2+)</name>
        <dbReference type="ChEBI" id="CHEBI:18420"/>
    </ligand>
</feature>
<dbReference type="EMBL" id="CP074405">
    <property type="protein sequence ID" value="QVI62101.1"/>
    <property type="molecule type" value="Genomic_DNA"/>
</dbReference>
<dbReference type="Proteomes" id="UP000677804">
    <property type="component" value="Chromosome"/>
</dbReference>
<evidence type="ECO:0000313" key="9">
    <source>
        <dbReference type="Proteomes" id="UP000677804"/>
    </source>
</evidence>
<name>A0ABX8D4W9_9CELL</name>
<evidence type="ECO:0000256" key="2">
    <source>
        <dbReference type="ARBA" id="ARBA00022722"/>
    </source>
</evidence>
<feature type="binding site" evidence="6">
    <location>
        <position position="91"/>
    </location>
    <ligand>
        <name>Mg(2+)</name>
        <dbReference type="ChEBI" id="CHEBI:18420"/>
    </ligand>
</feature>
<evidence type="ECO:0000256" key="1">
    <source>
        <dbReference type="ARBA" id="ARBA00022649"/>
    </source>
</evidence>
<sequence>MAYYLDTSALVKLVVDEGETAALREWWRSHGTTPVSCDLARTELMRAVRRAAPEAAVQVHAVLDALVLVSVTARVFDAAGRLEPTTLRSLDAIHLAAALELGDDLEGIVTYDERLAEAATSYGVPVVAPA</sequence>
<dbReference type="InterPro" id="IPR022907">
    <property type="entry name" value="VapC_family"/>
</dbReference>
<evidence type="ECO:0000256" key="6">
    <source>
        <dbReference type="HAMAP-Rule" id="MF_00265"/>
    </source>
</evidence>
<comment type="similarity">
    <text evidence="6">Belongs to the PINc/VapC protein family.</text>
</comment>
<organism evidence="8 9">
    <name type="scientific">Cellulomonas wangleii</name>
    <dbReference type="NCBI Taxonomy" id="2816956"/>
    <lineage>
        <taxon>Bacteria</taxon>
        <taxon>Bacillati</taxon>
        <taxon>Actinomycetota</taxon>
        <taxon>Actinomycetes</taxon>
        <taxon>Micrococcales</taxon>
        <taxon>Cellulomonadaceae</taxon>
        <taxon>Cellulomonas</taxon>
    </lineage>
</organism>
<keyword evidence="2 6" id="KW-0540">Nuclease</keyword>
<evidence type="ECO:0000256" key="4">
    <source>
        <dbReference type="ARBA" id="ARBA00022801"/>
    </source>
</evidence>
<keyword evidence="6" id="KW-0800">Toxin</keyword>
<gene>
    <name evidence="6" type="primary">vapC</name>
    <name evidence="8" type="ORF">KG103_17075</name>
</gene>
<keyword evidence="1 6" id="KW-1277">Toxin-antitoxin system</keyword>
<keyword evidence="4 6" id="KW-0378">Hydrolase</keyword>
<evidence type="ECO:0000313" key="8">
    <source>
        <dbReference type="EMBL" id="QVI62101.1"/>
    </source>
</evidence>
<protein>
    <recommendedName>
        <fullName evidence="6">Ribonuclease VapC</fullName>
        <shortName evidence="6">RNase VapC</shortName>
        <ecNumber evidence="6">3.1.-.-</ecNumber>
    </recommendedName>
    <alternativeName>
        <fullName evidence="6">Toxin VapC</fullName>
    </alternativeName>
</protein>
<dbReference type="InterPro" id="IPR002716">
    <property type="entry name" value="PIN_dom"/>
</dbReference>
<comment type="function">
    <text evidence="6">Toxic component of a toxin-antitoxin (TA) system. An RNase.</text>
</comment>
<keyword evidence="5 6" id="KW-0460">Magnesium</keyword>
<reference evidence="8 9" key="1">
    <citation type="submission" date="2021-05" db="EMBL/GenBank/DDBJ databases">
        <title>Novel species in genus Cellulomonas.</title>
        <authorList>
            <person name="Zhang G."/>
        </authorList>
    </citation>
    <scope>NUCLEOTIDE SEQUENCE [LARGE SCALE GENOMIC DNA]</scope>
    <source>
        <strain evidence="9">zg-ZUI222</strain>
    </source>
</reference>
<dbReference type="InterPro" id="IPR029060">
    <property type="entry name" value="PIN-like_dom_sf"/>
</dbReference>
<comment type="cofactor">
    <cofactor evidence="6">
        <name>Mg(2+)</name>
        <dbReference type="ChEBI" id="CHEBI:18420"/>
    </cofactor>
</comment>
<evidence type="ECO:0000256" key="3">
    <source>
        <dbReference type="ARBA" id="ARBA00022723"/>
    </source>
</evidence>
<dbReference type="SUPFAM" id="SSF88723">
    <property type="entry name" value="PIN domain-like"/>
    <property type="match status" value="1"/>
</dbReference>
<dbReference type="RefSeq" id="WP_207339669.1">
    <property type="nucleotide sequence ID" value="NZ_CP074405.1"/>
</dbReference>
<keyword evidence="9" id="KW-1185">Reference proteome</keyword>